<comment type="caution">
    <text evidence="1">The sequence shown here is derived from an EMBL/GenBank/DDBJ whole genome shotgun (WGS) entry which is preliminary data.</text>
</comment>
<protein>
    <submittedName>
        <fullName evidence="1">Uncharacterized protein</fullName>
    </submittedName>
</protein>
<proteinExistence type="predicted"/>
<accession>A0ABQ8FE39</accession>
<evidence type="ECO:0000313" key="1">
    <source>
        <dbReference type="EMBL" id="KAH6596667.1"/>
    </source>
</evidence>
<dbReference type="EMBL" id="JAFCIX010000204">
    <property type="protein sequence ID" value="KAH6596667.1"/>
    <property type="molecule type" value="Genomic_DNA"/>
</dbReference>
<organism evidence="1 2">
    <name type="scientific">Batrachochytrium salamandrivorans</name>
    <dbReference type="NCBI Taxonomy" id="1357716"/>
    <lineage>
        <taxon>Eukaryota</taxon>
        <taxon>Fungi</taxon>
        <taxon>Fungi incertae sedis</taxon>
        <taxon>Chytridiomycota</taxon>
        <taxon>Chytridiomycota incertae sedis</taxon>
        <taxon>Chytridiomycetes</taxon>
        <taxon>Rhizophydiales</taxon>
        <taxon>Rhizophydiales incertae sedis</taxon>
        <taxon>Batrachochytrium</taxon>
    </lineage>
</organism>
<evidence type="ECO:0000313" key="2">
    <source>
        <dbReference type="Proteomes" id="UP001648503"/>
    </source>
</evidence>
<reference evidence="1 2" key="1">
    <citation type="submission" date="2021-02" db="EMBL/GenBank/DDBJ databases">
        <title>Variation within the Batrachochytrium salamandrivorans European outbreak.</title>
        <authorList>
            <person name="Kelly M."/>
            <person name="Pasmans F."/>
            <person name="Shea T.P."/>
            <person name="Munoz J.F."/>
            <person name="Carranza S."/>
            <person name="Cuomo C.A."/>
            <person name="Martel A."/>
        </authorList>
    </citation>
    <scope>NUCLEOTIDE SEQUENCE [LARGE SCALE GENOMIC DNA]</scope>
    <source>
        <strain evidence="1 2">AMFP18/2</strain>
    </source>
</reference>
<keyword evidence="2" id="KW-1185">Reference proteome</keyword>
<dbReference type="Proteomes" id="UP001648503">
    <property type="component" value="Unassembled WGS sequence"/>
</dbReference>
<gene>
    <name evidence="1" type="ORF">BASA50_004998</name>
</gene>
<sequence length="338" mass="37008">MLGRIFALARTVLPKLLSAIGLQRHAPASNTATVMSSAMTASAATKTASSFVRPLLSASPLAHWPLLASSRVQQPLYRIPPLSTRYGPSLFYAYASHHTFSWAAALDPKVRRQASIAILLRSLSQPKPKQFGLGPESDLNISSVSSIAPTTDTPLKPYAPQNAIISMQFYSTPASELPSIKPSVQLLSMTHIREIQAVADRHYEHMHKVSATLQKLLAAGATDIRVLEGLNGKLELKVAISSKLIQPVGTPIDVWLQKHGIDPSYSHFKIKYAESAFDDAIEESNSTLTSFIDMISDLKKSSESRFSPSPTNSITDYRSTQKNLLDKFHQKAQLPVFC</sequence>
<name>A0ABQ8FE39_9FUNG</name>